<evidence type="ECO:0000313" key="2">
    <source>
        <dbReference type="Proteomes" id="UP001319861"/>
    </source>
</evidence>
<dbReference type="EMBL" id="AP024525">
    <property type="protein sequence ID" value="BCT76447.1"/>
    <property type="molecule type" value="Genomic_DNA"/>
</dbReference>
<dbReference type="InterPro" id="IPR009899">
    <property type="entry name" value="ArdA"/>
</dbReference>
<proteinExistence type="predicted"/>
<dbReference type="InterPro" id="IPR041895">
    <property type="entry name" value="ArdA_dom1"/>
</dbReference>
<sequence length="195" mass="22019">MNHETTPSSTPERERDPDTTPAIYVASLADYVNGRLHGIWIDATIGPEAIHHEIQAMLATSKDPAPEEWAIHDYENFGPLRLSEYESIERVAAIAEHIKEKGPAFAAWLDYTGLDQEDWHYFDDAYLGEYDTLDAYTEQLIDDLGYDRLLDEALPESIRSYVKIDGHAMAQDLEASGDVFTVESDSGVYIFSSHY</sequence>
<protein>
    <submittedName>
        <fullName evidence="1">Antirestriction protein ArdA</fullName>
    </submittedName>
</protein>
<dbReference type="Gene3D" id="3.10.20.480">
    <property type="entry name" value="Antirestriction protein ArdA, domain 1"/>
    <property type="match status" value="1"/>
</dbReference>
<name>A0ABN6FHU4_SINCY</name>
<dbReference type="RefSeq" id="WP_229229274.1">
    <property type="nucleotide sequence ID" value="NZ_AP024525.1"/>
</dbReference>
<gene>
    <name evidence="1" type="ORF">SCMU_22890</name>
</gene>
<accession>A0ABN6FHU4</accession>
<dbReference type="Proteomes" id="UP001319861">
    <property type="component" value="Chromosome"/>
</dbReference>
<evidence type="ECO:0000313" key="1">
    <source>
        <dbReference type="EMBL" id="BCT76447.1"/>
    </source>
</evidence>
<dbReference type="Pfam" id="PF07275">
    <property type="entry name" value="ArdA"/>
    <property type="match status" value="1"/>
</dbReference>
<reference evidence="1 2" key="1">
    <citation type="journal article" date="2021" name="J. Biosci. Bioeng.">
        <title>Identification and characterization of a chc gene cluster responsible for the aromatization pathway of cyclohexanecarboxylate degradation in Sinomonas cyclohexanicum ATCC 51369.</title>
        <authorList>
            <person name="Yamamoto T."/>
            <person name="Hasegawa Y."/>
            <person name="Lau P.C.K."/>
            <person name="Iwaki H."/>
        </authorList>
    </citation>
    <scope>NUCLEOTIDE SEQUENCE [LARGE SCALE GENOMIC DNA]</scope>
    <source>
        <strain evidence="1 2">ATCC 51369</strain>
    </source>
</reference>
<keyword evidence="2" id="KW-1185">Reference proteome</keyword>
<organism evidence="1 2">
    <name type="scientific">Sinomonas cyclohexanicum</name>
    <name type="common">Corynebacterium cyclohexanicum</name>
    <dbReference type="NCBI Taxonomy" id="322009"/>
    <lineage>
        <taxon>Bacteria</taxon>
        <taxon>Bacillati</taxon>
        <taxon>Actinomycetota</taxon>
        <taxon>Actinomycetes</taxon>
        <taxon>Micrococcales</taxon>
        <taxon>Micrococcaceae</taxon>
        <taxon>Sinomonas</taxon>
    </lineage>
</organism>